<dbReference type="SUPFAM" id="SSF56112">
    <property type="entry name" value="Protein kinase-like (PK-like)"/>
    <property type="match status" value="1"/>
</dbReference>
<name>A0A843VIX5_COLES</name>
<dbReference type="InterPro" id="IPR000719">
    <property type="entry name" value="Prot_kinase_dom"/>
</dbReference>
<feature type="domain" description="Protein kinase" evidence="11">
    <location>
        <begin position="903"/>
        <end position="1183"/>
    </location>
</feature>
<dbReference type="Gene3D" id="3.30.200.20">
    <property type="entry name" value="Phosphorylase Kinase, domain 1"/>
    <property type="match status" value="1"/>
</dbReference>
<dbReference type="Pfam" id="PF12819">
    <property type="entry name" value="Malectin_like"/>
    <property type="match status" value="3"/>
</dbReference>
<keyword evidence="8" id="KW-0675">Receptor</keyword>
<evidence type="ECO:0000313" key="12">
    <source>
        <dbReference type="EMBL" id="MQL93244.1"/>
    </source>
</evidence>
<dbReference type="PANTHER" id="PTHR45631">
    <property type="entry name" value="OS07G0107800 PROTEIN-RELATED"/>
    <property type="match status" value="1"/>
</dbReference>
<evidence type="ECO:0000256" key="3">
    <source>
        <dbReference type="ARBA" id="ARBA00022553"/>
    </source>
</evidence>
<evidence type="ECO:0000259" key="11">
    <source>
        <dbReference type="PROSITE" id="PS50011"/>
    </source>
</evidence>
<dbReference type="AlphaFoldDB" id="A0A843VIX5"/>
<evidence type="ECO:0000256" key="5">
    <source>
        <dbReference type="ARBA" id="ARBA00022741"/>
    </source>
</evidence>
<dbReference type="InterPro" id="IPR001245">
    <property type="entry name" value="Ser-Thr/Tyr_kinase_cat_dom"/>
</dbReference>
<comment type="caution">
    <text evidence="12">The sequence shown here is derived from an EMBL/GenBank/DDBJ whole genome shotgun (WGS) entry which is preliminary data.</text>
</comment>
<dbReference type="PROSITE" id="PS00107">
    <property type="entry name" value="PROTEIN_KINASE_ATP"/>
    <property type="match status" value="1"/>
</dbReference>
<evidence type="ECO:0000256" key="10">
    <source>
        <dbReference type="SAM" id="Phobius"/>
    </source>
</evidence>
<dbReference type="OrthoDB" id="1909384at2759"/>
<keyword evidence="7 9" id="KW-0067">ATP-binding</keyword>
<dbReference type="GO" id="GO:0005524">
    <property type="term" value="F:ATP binding"/>
    <property type="evidence" value="ECO:0007669"/>
    <property type="project" value="UniProtKB-UniRule"/>
</dbReference>
<dbReference type="PROSITE" id="PS50011">
    <property type="entry name" value="PROTEIN_KINASE_DOM"/>
    <property type="match status" value="1"/>
</dbReference>
<feature type="transmembrane region" description="Helical" evidence="10">
    <location>
        <begin position="835"/>
        <end position="858"/>
    </location>
</feature>
<comment type="subcellular location">
    <subcellularLocation>
        <location evidence="1">Membrane</location>
        <topology evidence="1">Single-pass membrane protein</topology>
    </subcellularLocation>
</comment>
<gene>
    <name evidence="12" type="ORF">Taro_025880</name>
</gene>
<keyword evidence="10" id="KW-0472">Membrane</keyword>
<feature type="binding site" evidence="9">
    <location>
        <position position="931"/>
    </location>
    <ligand>
        <name>ATP</name>
        <dbReference type="ChEBI" id="CHEBI:30616"/>
    </ligand>
</feature>
<sequence>LPINLSTTAATLSPQLIWGGAFHSTATMIPNGYPVLSLLLFALLTVLSHGQSPSGFISIDCGIAGGVLYTDDQTTIDYTSDESHVQTGENWNVSSEIVAGLRYRTLRSFPNGTRNCYTLRPAQRGKKYLVRAGFLYGNYDGLNRAPVFDLYFGDDLWGRVNTSFRDGRPVRMEIIAVATADSVPVCLVNTGSGVPFVSVIELRPLADEIYGLVNASQSLVLFEERRDFGGRPGGGIRYPDDPYDRLWFTPATTPVGWSNLSTSMQLTAERNGDIHTPSAVMRTSVTTGSVSEYLEFGTAPSLPADEIYVYLHFAELRQLRANETREMDIYLNGEVTQQGFTPQYLFPTSVFTNNPGINVRHDYSIRASNRSTLPPVINAMEVYVLRRRRLEGLPTSGGDEGFISIDCGIPRGTRSTDEEATIQFASDEEYVDTGENRRLPPEFRVRRQYQTVRSFPSGARNCYRLRPVLRGKKYLVRASFLYGNYDGLGSSPIFDLHLGVNPWATVNASSPDGNPVTKEIIAVAPGDSVSVCLVNTGSGVPFVSSIELRPLLDRTYPLANASQSLVLFENRRDFGGRPSGLVRWWHFSLYGALSSHVCIDQTEINLFCRYPDDPYDRLWFTPTSSGEGWLNMSTDFNVTNQWNDMFEVPSAVMRTAATTRSMSETLDFSTTLSSAEDAIYIFMYFAELRQLGANETREMVVYLNGRLWAEVTPFYLFTLEVFTNNPGSMDTREFSVRASERSTLPPLVNAVEVYALKRVLAQPTHDRDVDAILNVKEFYGITKNWEGDPCVPQNFTWEGLTCIYDTSPRITSFIEGNPDLCYRVDSCQKKKKKKYVIPIIVATSATFVVLVLLTLLYASKRRHSKTRKGPSVASRGEHGSHLLSSIDPESRQFTYSEIVSITNSFEKGIGRGGFGTVFHGWLEDGRQVAVKMLSKLSSQGEKEFRAEVLTLIRVHHRNLVPLLGYCDEKENLALVYEYMAHGCLVDHLKGKESDCNSLSWSARMRIALEAAQGLEYLHSGCKPPIIHRDVKTANILLNQNLEAKIADFGLSKAFINEDHSHISTKTVAGTLGYLDPEYQLTSQLNEKSDVYSFGVVLLELITGKPPVFGDTEKIHIASWVHQTVLESGDISRITDPNLRGEYDQNSIWKVVEVAISCASASPAQRPTMSQVVTQLKECQNLSVVPVEYRFGTEDTTIEMIPLHSDSMTVPTAR</sequence>
<keyword evidence="5 9" id="KW-0547">Nucleotide-binding</keyword>
<dbReference type="Gene3D" id="1.10.510.10">
    <property type="entry name" value="Transferase(Phosphotransferase) domain 1"/>
    <property type="match status" value="1"/>
</dbReference>
<evidence type="ECO:0000256" key="7">
    <source>
        <dbReference type="ARBA" id="ARBA00022840"/>
    </source>
</evidence>
<evidence type="ECO:0000256" key="9">
    <source>
        <dbReference type="PROSITE-ProRule" id="PRU10141"/>
    </source>
</evidence>
<protein>
    <recommendedName>
        <fullName evidence="11">Protein kinase domain-containing protein</fullName>
    </recommendedName>
</protein>
<dbReference type="FunFam" id="1.10.510.10:FF:000146">
    <property type="entry name" value="LRR receptor-like serine/threonine-protein kinase IOS1"/>
    <property type="match status" value="1"/>
</dbReference>
<organism evidence="12 13">
    <name type="scientific">Colocasia esculenta</name>
    <name type="common">Wild taro</name>
    <name type="synonym">Arum esculentum</name>
    <dbReference type="NCBI Taxonomy" id="4460"/>
    <lineage>
        <taxon>Eukaryota</taxon>
        <taxon>Viridiplantae</taxon>
        <taxon>Streptophyta</taxon>
        <taxon>Embryophyta</taxon>
        <taxon>Tracheophyta</taxon>
        <taxon>Spermatophyta</taxon>
        <taxon>Magnoliopsida</taxon>
        <taxon>Liliopsida</taxon>
        <taxon>Araceae</taxon>
        <taxon>Aroideae</taxon>
        <taxon>Colocasieae</taxon>
        <taxon>Colocasia</taxon>
    </lineage>
</organism>
<dbReference type="EMBL" id="NMUH01001536">
    <property type="protein sequence ID" value="MQL93244.1"/>
    <property type="molecule type" value="Genomic_DNA"/>
</dbReference>
<reference evidence="12" key="1">
    <citation type="submission" date="2017-07" db="EMBL/GenBank/DDBJ databases">
        <title>Taro Niue Genome Assembly and Annotation.</title>
        <authorList>
            <person name="Atibalentja N."/>
            <person name="Keating K."/>
            <person name="Fields C.J."/>
        </authorList>
    </citation>
    <scope>NUCLEOTIDE SEQUENCE</scope>
    <source>
        <strain evidence="12">Niue_2</strain>
        <tissue evidence="12">Leaf</tissue>
    </source>
</reference>
<keyword evidence="10" id="KW-0812">Transmembrane</keyword>
<keyword evidence="13" id="KW-1185">Reference proteome</keyword>
<dbReference type="Proteomes" id="UP000652761">
    <property type="component" value="Unassembled WGS sequence"/>
</dbReference>
<evidence type="ECO:0000256" key="6">
    <source>
        <dbReference type="ARBA" id="ARBA00022777"/>
    </source>
</evidence>
<keyword evidence="4" id="KW-0808">Transferase</keyword>
<proteinExistence type="predicted"/>
<dbReference type="PANTHER" id="PTHR45631:SF202">
    <property type="entry name" value="SENESCENCE-INDUCED RECEPTOR-LIKE SERINE_THREONINE-PROTEIN KINASE"/>
    <property type="match status" value="1"/>
</dbReference>
<feature type="non-terminal residue" evidence="12">
    <location>
        <position position="1"/>
    </location>
</feature>
<evidence type="ECO:0000256" key="1">
    <source>
        <dbReference type="ARBA" id="ARBA00004167"/>
    </source>
</evidence>
<dbReference type="InterPro" id="IPR024788">
    <property type="entry name" value="Malectin-like_Carb-bd_dom"/>
</dbReference>
<dbReference type="Pfam" id="PF07714">
    <property type="entry name" value="PK_Tyr_Ser-Thr"/>
    <property type="match status" value="1"/>
</dbReference>
<evidence type="ECO:0000256" key="8">
    <source>
        <dbReference type="ARBA" id="ARBA00023170"/>
    </source>
</evidence>
<dbReference type="CDD" id="cd14066">
    <property type="entry name" value="STKc_IRAK"/>
    <property type="match status" value="1"/>
</dbReference>
<dbReference type="InterPro" id="IPR008271">
    <property type="entry name" value="Ser/Thr_kinase_AS"/>
</dbReference>
<dbReference type="GO" id="GO:0016020">
    <property type="term" value="C:membrane"/>
    <property type="evidence" value="ECO:0007669"/>
    <property type="project" value="UniProtKB-SubCell"/>
</dbReference>
<accession>A0A843VIX5</accession>
<dbReference type="GO" id="GO:0004674">
    <property type="term" value="F:protein serine/threonine kinase activity"/>
    <property type="evidence" value="ECO:0007669"/>
    <property type="project" value="UniProtKB-KW"/>
</dbReference>
<dbReference type="SMART" id="SM00220">
    <property type="entry name" value="S_TKc"/>
    <property type="match status" value="1"/>
</dbReference>
<keyword evidence="3" id="KW-0597">Phosphoprotein</keyword>
<dbReference type="PROSITE" id="PS00108">
    <property type="entry name" value="PROTEIN_KINASE_ST"/>
    <property type="match status" value="1"/>
</dbReference>
<dbReference type="InterPro" id="IPR017441">
    <property type="entry name" value="Protein_kinase_ATP_BS"/>
</dbReference>
<evidence type="ECO:0000256" key="4">
    <source>
        <dbReference type="ARBA" id="ARBA00022679"/>
    </source>
</evidence>
<evidence type="ECO:0000313" key="13">
    <source>
        <dbReference type="Proteomes" id="UP000652761"/>
    </source>
</evidence>
<dbReference type="InterPro" id="IPR011009">
    <property type="entry name" value="Kinase-like_dom_sf"/>
</dbReference>
<evidence type="ECO:0000256" key="2">
    <source>
        <dbReference type="ARBA" id="ARBA00022527"/>
    </source>
</evidence>
<keyword evidence="2" id="KW-0723">Serine/threonine-protein kinase</keyword>
<keyword evidence="6" id="KW-0418">Kinase</keyword>
<dbReference type="FunFam" id="3.30.200.20:FF:000394">
    <property type="entry name" value="Leucine-rich repeat receptor-like protein kinase"/>
    <property type="match status" value="1"/>
</dbReference>
<keyword evidence="10" id="KW-1133">Transmembrane helix</keyword>